<dbReference type="AlphaFoldDB" id="A0A3N5BF16"/>
<dbReference type="PANTHER" id="PTHR43065">
    <property type="entry name" value="SENSOR HISTIDINE KINASE"/>
    <property type="match status" value="1"/>
</dbReference>
<organism evidence="10 11">
    <name type="scientific">Thermodesulfitimonas autotrophica</name>
    <dbReference type="NCBI Taxonomy" id="1894989"/>
    <lineage>
        <taxon>Bacteria</taxon>
        <taxon>Bacillati</taxon>
        <taxon>Bacillota</taxon>
        <taxon>Clostridia</taxon>
        <taxon>Thermoanaerobacterales</taxon>
        <taxon>Thermoanaerobacteraceae</taxon>
        <taxon>Thermodesulfitimonas</taxon>
    </lineage>
</organism>
<dbReference type="Gene3D" id="3.30.565.10">
    <property type="entry name" value="Histidine kinase-like ATPase, C-terminal domain"/>
    <property type="match status" value="1"/>
</dbReference>
<proteinExistence type="predicted"/>
<keyword evidence="5" id="KW-0547">Nucleotide-binding</keyword>
<accession>A0A3N5BF16</accession>
<name>A0A3N5BF16_9THEO</name>
<sequence>MNSEILVLAGENEPWVEFLAGKFSLSRVDAAALPQVLREKGWSVLLLSKREAERDGWALCRRIKTSVGRVLIGLVQDVSLEPPARTAWADDLLDPAAQEEFSLRVANLLRIVQANSCFFKEQKGVSVLGNGARKFCGENGFLPPFRVAGRMALDPEITEYFVRLLSGVLNTTASFIPVSATPPWLSEDPNLAPFDSVGLPYCRTVAESAVRIGGVSPCRYHRWLASLRAVIERRPVTLPCPGGLMLYAAPVCLEFFHAKYPLGALVVGTGEIPLGPELVKIGHRLRLSVPLLREKAGIARTLMQRSEQVAACQLLESAAEYLAREVSYRYNVAYHEFLQAGACQQLFEKAPAEDRYPTAALERAEKLAAMGKLAAGLIHEIRNPLTSVRGFIQLLAEKKPPGDREREYLDVVLSEIDRANEIIRNFLYLSRAGKFRPVATDLGRVVRDILMIVENQAALKGIRLVSECAPDVPAVQADPEQIKQVLLNLIQNAFQAMPCGGQLTVRLYPDAAGKNVVLEVEDTGVGIPPEHFSHLGEAFFTTKEDGTGLGLAISYRIIEDHQGKISVQSEEGKGTRFTITLPVNPGQ</sequence>
<dbReference type="InterPro" id="IPR004358">
    <property type="entry name" value="Sig_transdc_His_kin-like_C"/>
</dbReference>
<keyword evidence="7" id="KW-0067">ATP-binding</keyword>
<dbReference type="PROSITE" id="PS50109">
    <property type="entry name" value="HIS_KIN"/>
    <property type="match status" value="1"/>
</dbReference>
<dbReference type="PANTHER" id="PTHR43065:SF10">
    <property type="entry name" value="PEROXIDE STRESS-ACTIVATED HISTIDINE KINASE MAK3"/>
    <property type="match status" value="1"/>
</dbReference>
<keyword evidence="4" id="KW-0808">Transferase</keyword>
<evidence type="ECO:0000313" key="11">
    <source>
        <dbReference type="Proteomes" id="UP000282654"/>
    </source>
</evidence>
<evidence type="ECO:0000256" key="8">
    <source>
        <dbReference type="ARBA" id="ARBA00023012"/>
    </source>
</evidence>
<dbReference type="InterPro" id="IPR005467">
    <property type="entry name" value="His_kinase_dom"/>
</dbReference>
<evidence type="ECO:0000259" key="9">
    <source>
        <dbReference type="PROSITE" id="PS50109"/>
    </source>
</evidence>
<evidence type="ECO:0000256" key="4">
    <source>
        <dbReference type="ARBA" id="ARBA00022679"/>
    </source>
</evidence>
<dbReference type="RefSeq" id="WP_123931019.1">
    <property type="nucleotide sequence ID" value="NZ_RKRE01000003.1"/>
</dbReference>
<keyword evidence="11" id="KW-1185">Reference proteome</keyword>
<dbReference type="Proteomes" id="UP000282654">
    <property type="component" value="Unassembled WGS sequence"/>
</dbReference>
<dbReference type="InterPro" id="IPR003594">
    <property type="entry name" value="HATPase_dom"/>
</dbReference>
<evidence type="ECO:0000256" key="6">
    <source>
        <dbReference type="ARBA" id="ARBA00022777"/>
    </source>
</evidence>
<dbReference type="Pfam" id="PF02518">
    <property type="entry name" value="HATPase_c"/>
    <property type="match status" value="1"/>
</dbReference>
<evidence type="ECO:0000256" key="7">
    <source>
        <dbReference type="ARBA" id="ARBA00022840"/>
    </source>
</evidence>
<protein>
    <recommendedName>
        <fullName evidence="2">histidine kinase</fullName>
        <ecNumber evidence="2">2.7.13.3</ecNumber>
    </recommendedName>
</protein>
<keyword evidence="6" id="KW-0418">Kinase</keyword>
<evidence type="ECO:0000256" key="3">
    <source>
        <dbReference type="ARBA" id="ARBA00022553"/>
    </source>
</evidence>
<evidence type="ECO:0000256" key="2">
    <source>
        <dbReference type="ARBA" id="ARBA00012438"/>
    </source>
</evidence>
<dbReference type="GO" id="GO:0000155">
    <property type="term" value="F:phosphorelay sensor kinase activity"/>
    <property type="evidence" value="ECO:0007669"/>
    <property type="project" value="InterPro"/>
</dbReference>
<dbReference type="SMART" id="SM00388">
    <property type="entry name" value="HisKA"/>
    <property type="match status" value="1"/>
</dbReference>
<dbReference type="Pfam" id="PF00512">
    <property type="entry name" value="HisKA"/>
    <property type="match status" value="1"/>
</dbReference>
<dbReference type="CDD" id="cd00082">
    <property type="entry name" value="HisKA"/>
    <property type="match status" value="1"/>
</dbReference>
<dbReference type="EC" id="2.7.13.3" evidence="2"/>
<dbReference type="InterPro" id="IPR036890">
    <property type="entry name" value="HATPase_C_sf"/>
</dbReference>
<dbReference type="InterPro" id="IPR036097">
    <property type="entry name" value="HisK_dim/P_sf"/>
</dbReference>
<keyword evidence="8" id="KW-0902">Two-component regulatory system</keyword>
<evidence type="ECO:0000256" key="5">
    <source>
        <dbReference type="ARBA" id="ARBA00022741"/>
    </source>
</evidence>
<evidence type="ECO:0000256" key="1">
    <source>
        <dbReference type="ARBA" id="ARBA00000085"/>
    </source>
</evidence>
<evidence type="ECO:0000313" key="10">
    <source>
        <dbReference type="EMBL" id="RPF42621.1"/>
    </source>
</evidence>
<reference evidence="10 11" key="1">
    <citation type="submission" date="2018-11" db="EMBL/GenBank/DDBJ databases">
        <title>Genomic Encyclopedia of Type Strains, Phase IV (KMG-IV): sequencing the most valuable type-strain genomes for metagenomic binning, comparative biology and taxonomic classification.</title>
        <authorList>
            <person name="Goeker M."/>
        </authorList>
    </citation>
    <scope>NUCLEOTIDE SEQUENCE [LARGE SCALE GENOMIC DNA]</scope>
    <source>
        <strain evidence="10 11">DSM 102936</strain>
    </source>
</reference>
<dbReference type="GO" id="GO:0005524">
    <property type="term" value="F:ATP binding"/>
    <property type="evidence" value="ECO:0007669"/>
    <property type="project" value="UniProtKB-KW"/>
</dbReference>
<dbReference type="InterPro" id="IPR003661">
    <property type="entry name" value="HisK_dim/P_dom"/>
</dbReference>
<dbReference type="SUPFAM" id="SSF55874">
    <property type="entry name" value="ATPase domain of HSP90 chaperone/DNA topoisomerase II/histidine kinase"/>
    <property type="match status" value="1"/>
</dbReference>
<comment type="catalytic activity">
    <reaction evidence="1">
        <text>ATP + protein L-histidine = ADP + protein N-phospho-L-histidine.</text>
        <dbReference type="EC" id="2.7.13.3"/>
    </reaction>
</comment>
<dbReference type="EMBL" id="RKRE01000003">
    <property type="protein sequence ID" value="RPF42621.1"/>
    <property type="molecule type" value="Genomic_DNA"/>
</dbReference>
<keyword evidence="3" id="KW-0597">Phosphoprotein</keyword>
<feature type="domain" description="Histidine kinase" evidence="9">
    <location>
        <begin position="376"/>
        <end position="585"/>
    </location>
</feature>
<dbReference type="Gene3D" id="1.10.287.130">
    <property type="match status" value="1"/>
</dbReference>
<dbReference type="PRINTS" id="PR00344">
    <property type="entry name" value="BCTRLSENSOR"/>
</dbReference>
<comment type="caution">
    <text evidence="10">The sequence shown here is derived from an EMBL/GenBank/DDBJ whole genome shotgun (WGS) entry which is preliminary data.</text>
</comment>
<dbReference type="OrthoDB" id="505470at2"/>
<dbReference type="SMART" id="SM00387">
    <property type="entry name" value="HATPase_c"/>
    <property type="match status" value="1"/>
</dbReference>
<dbReference type="SUPFAM" id="SSF47384">
    <property type="entry name" value="Homodimeric domain of signal transducing histidine kinase"/>
    <property type="match status" value="1"/>
</dbReference>
<gene>
    <name evidence="10" type="ORF">EDD75_1723</name>
</gene>